<evidence type="ECO:0000313" key="9">
    <source>
        <dbReference type="Proteomes" id="UP000663760"/>
    </source>
</evidence>
<evidence type="ECO:0000256" key="5">
    <source>
        <dbReference type="PROSITE-ProRule" id="PRU00723"/>
    </source>
</evidence>
<dbReference type="Proteomes" id="UP000663760">
    <property type="component" value="Chromosome 14"/>
</dbReference>
<keyword evidence="9" id="KW-1185">Reference proteome</keyword>
<dbReference type="InterPro" id="IPR050974">
    <property type="entry name" value="Plant_ZF_CCCH"/>
</dbReference>
<feature type="domain" description="C3H1-type" evidence="7">
    <location>
        <begin position="93"/>
        <end position="121"/>
    </location>
</feature>
<dbReference type="GO" id="GO:0003729">
    <property type="term" value="F:mRNA binding"/>
    <property type="evidence" value="ECO:0007669"/>
    <property type="project" value="TreeGrafter"/>
</dbReference>
<dbReference type="GO" id="GO:0008270">
    <property type="term" value="F:zinc ion binding"/>
    <property type="evidence" value="ECO:0007669"/>
    <property type="project" value="UniProtKB-KW"/>
</dbReference>
<keyword evidence="3 5" id="KW-0862">Zinc</keyword>
<evidence type="ECO:0000313" key="8">
    <source>
        <dbReference type="EMBL" id="CAA7407617.1"/>
    </source>
</evidence>
<feature type="region of interest" description="Disordered" evidence="6">
    <location>
        <begin position="1"/>
        <end position="22"/>
    </location>
</feature>
<keyword evidence="2 5" id="KW-0863">Zinc-finger</keyword>
<feature type="region of interest" description="Disordered" evidence="6">
    <location>
        <begin position="380"/>
        <end position="445"/>
    </location>
</feature>
<feature type="zinc finger region" description="C3H1-type" evidence="5">
    <location>
        <begin position="138"/>
        <end position="166"/>
    </location>
</feature>
<evidence type="ECO:0000256" key="2">
    <source>
        <dbReference type="ARBA" id="ARBA00022771"/>
    </source>
</evidence>
<dbReference type="EMBL" id="LR746277">
    <property type="protein sequence ID" value="CAA7407617.1"/>
    <property type="molecule type" value="Genomic_DNA"/>
</dbReference>
<feature type="zinc finger region" description="C3H1-type" evidence="5">
    <location>
        <begin position="93"/>
        <end position="121"/>
    </location>
</feature>
<gene>
    <name evidence="8" type="ORF">SI8410_14018295</name>
</gene>
<feature type="domain" description="C3H1-type" evidence="7">
    <location>
        <begin position="51"/>
        <end position="79"/>
    </location>
</feature>
<protein>
    <recommendedName>
        <fullName evidence="7">C3H1-type domain-containing protein</fullName>
    </recommendedName>
</protein>
<dbReference type="PANTHER" id="PTHR12506">
    <property type="entry name" value="PROTEIN PHOSPHATASE RELATED"/>
    <property type="match status" value="1"/>
</dbReference>
<dbReference type="AlphaFoldDB" id="A0A7I8LC66"/>
<organism evidence="8 9">
    <name type="scientific">Spirodela intermedia</name>
    <name type="common">Intermediate duckweed</name>
    <dbReference type="NCBI Taxonomy" id="51605"/>
    <lineage>
        <taxon>Eukaryota</taxon>
        <taxon>Viridiplantae</taxon>
        <taxon>Streptophyta</taxon>
        <taxon>Embryophyta</taxon>
        <taxon>Tracheophyta</taxon>
        <taxon>Spermatophyta</taxon>
        <taxon>Magnoliopsida</taxon>
        <taxon>Liliopsida</taxon>
        <taxon>Araceae</taxon>
        <taxon>Lemnoideae</taxon>
        <taxon>Spirodela</taxon>
    </lineage>
</organism>
<keyword evidence="4" id="KW-0238">DNA-binding</keyword>
<feature type="compositionally biased region" description="Polar residues" evidence="6">
    <location>
        <begin position="426"/>
        <end position="445"/>
    </location>
</feature>
<evidence type="ECO:0000256" key="6">
    <source>
        <dbReference type="SAM" id="MobiDB-lite"/>
    </source>
</evidence>
<evidence type="ECO:0000256" key="3">
    <source>
        <dbReference type="ARBA" id="ARBA00022833"/>
    </source>
</evidence>
<dbReference type="Pfam" id="PF00642">
    <property type="entry name" value="zf-CCCH"/>
    <property type="match status" value="5"/>
</dbReference>
<feature type="zinc finger region" description="C3H1-type" evidence="5">
    <location>
        <begin position="278"/>
        <end position="306"/>
    </location>
</feature>
<dbReference type="SMART" id="SM00356">
    <property type="entry name" value="ZnF_C3H1"/>
    <property type="match status" value="5"/>
</dbReference>
<dbReference type="PROSITE" id="PS50103">
    <property type="entry name" value="ZF_C3H1"/>
    <property type="match status" value="5"/>
</dbReference>
<feature type="compositionally biased region" description="Polar residues" evidence="6">
    <location>
        <begin position="381"/>
        <end position="391"/>
    </location>
</feature>
<dbReference type="Gene3D" id="4.10.1000.10">
    <property type="entry name" value="Zinc finger, CCCH-type"/>
    <property type="match status" value="3"/>
</dbReference>
<dbReference type="OrthoDB" id="411372at2759"/>
<feature type="domain" description="C3H1-type" evidence="7">
    <location>
        <begin position="324"/>
        <end position="352"/>
    </location>
</feature>
<dbReference type="GO" id="GO:0003677">
    <property type="term" value="F:DNA binding"/>
    <property type="evidence" value="ECO:0007669"/>
    <property type="project" value="UniProtKB-KW"/>
</dbReference>
<proteinExistence type="predicted"/>
<dbReference type="PANTHER" id="PTHR12506:SF50">
    <property type="entry name" value="ZINC FINGER CCCH DOMAIN-CONTAINING PROTEIN 26"/>
    <property type="match status" value="1"/>
</dbReference>
<keyword evidence="1 5" id="KW-0479">Metal-binding</keyword>
<sequence length="445" mass="48931">MLDDGRSQNPGNAVAPSFTASSENLEESMWRLNIKDNPGEQDTNVNPYPDRPDEPNCSYYMRTGQCGYGNNCRFNHPAPVGKGTHYRGRLPEREGQPDCQFFLKTGTCKYGITCKYHHPRDRLVALHVPLNMLGLPMRQEEKSCPYYMRNGSCKFGFACKFHHPEPTMGAVFHDAAPSVYESSGSAMASQSVSPFVGRISSWTQLPQSPYVTTPNLHGLPAFLPVIISPSHNVVPTQPAWNTYAGAVNPGDVPGQDHLPNSNPQMQLSSIPQAVLPERPDQPECQYFLKTGRCKYGPACKYHHPREKIPSSNPGPIGPHMLPLRPGQAVCTFYRTYGSCKYGSACKFDHPYAWPGYYGYTAYHPPFSTWSPSSLIPFERSSPMNRTSSGTTAPEAFKVADGFPNPGMTSNEQTGADLDSLEDQPAQAISPSQTAPSSGSTQDHSD</sequence>
<evidence type="ECO:0000256" key="4">
    <source>
        <dbReference type="ARBA" id="ARBA00023125"/>
    </source>
</evidence>
<evidence type="ECO:0000256" key="1">
    <source>
        <dbReference type="ARBA" id="ARBA00022723"/>
    </source>
</evidence>
<feature type="domain" description="C3H1-type" evidence="7">
    <location>
        <begin position="138"/>
        <end position="166"/>
    </location>
</feature>
<dbReference type="SUPFAM" id="SSF90229">
    <property type="entry name" value="CCCH zinc finger"/>
    <property type="match status" value="5"/>
</dbReference>
<reference evidence="8" key="1">
    <citation type="submission" date="2020-02" db="EMBL/GenBank/DDBJ databases">
        <authorList>
            <person name="Scholz U."/>
            <person name="Mascher M."/>
            <person name="Fiebig A."/>
        </authorList>
    </citation>
    <scope>NUCLEOTIDE SEQUENCE</scope>
</reference>
<accession>A0A7I8LC66</accession>
<dbReference type="InterPro" id="IPR036855">
    <property type="entry name" value="Znf_CCCH_sf"/>
</dbReference>
<feature type="zinc finger region" description="C3H1-type" evidence="5">
    <location>
        <begin position="324"/>
        <end position="352"/>
    </location>
</feature>
<dbReference type="Gene3D" id="2.30.30.1190">
    <property type="match status" value="1"/>
</dbReference>
<feature type="zinc finger region" description="C3H1-type" evidence="5">
    <location>
        <begin position="51"/>
        <end position="79"/>
    </location>
</feature>
<feature type="domain" description="C3H1-type" evidence="7">
    <location>
        <begin position="278"/>
        <end position="306"/>
    </location>
</feature>
<dbReference type="InterPro" id="IPR000571">
    <property type="entry name" value="Znf_CCCH"/>
</dbReference>
<name>A0A7I8LC66_SPIIN</name>
<evidence type="ECO:0000259" key="7">
    <source>
        <dbReference type="PROSITE" id="PS50103"/>
    </source>
</evidence>